<dbReference type="InterPro" id="IPR002912">
    <property type="entry name" value="ACT_dom"/>
</dbReference>
<comment type="catalytic activity">
    <reaction evidence="25">
        <text>L-aspartate + ATP = 4-phospho-L-aspartate + ADP</text>
        <dbReference type="Rhea" id="RHEA:23776"/>
        <dbReference type="ChEBI" id="CHEBI:29991"/>
        <dbReference type="ChEBI" id="CHEBI:30616"/>
        <dbReference type="ChEBI" id="CHEBI:57535"/>
        <dbReference type="ChEBI" id="CHEBI:456216"/>
        <dbReference type="EC" id="2.7.2.4"/>
    </reaction>
    <physiologicalReaction direction="left-to-right" evidence="25">
        <dbReference type="Rhea" id="RHEA:23777"/>
    </physiologicalReaction>
</comment>
<keyword evidence="30" id="KW-1185">Reference proteome</keyword>
<comment type="catalytic activity">
    <reaction evidence="26">
        <text>L-homoserine + NADP(+) = L-aspartate 4-semialdehyde + NADPH + H(+)</text>
        <dbReference type="Rhea" id="RHEA:15761"/>
        <dbReference type="ChEBI" id="CHEBI:15378"/>
        <dbReference type="ChEBI" id="CHEBI:57476"/>
        <dbReference type="ChEBI" id="CHEBI:57783"/>
        <dbReference type="ChEBI" id="CHEBI:58349"/>
        <dbReference type="ChEBI" id="CHEBI:537519"/>
        <dbReference type="EC" id="1.1.1.3"/>
    </reaction>
    <physiologicalReaction direction="right-to-left" evidence="26">
        <dbReference type="Rhea" id="RHEA:15763"/>
    </physiologicalReaction>
</comment>
<comment type="cofactor">
    <cofactor evidence="1">
        <name>a metal cation</name>
        <dbReference type="ChEBI" id="CHEBI:25213"/>
    </cofactor>
</comment>
<name>A0A8A4TTW7_SULCO</name>
<gene>
    <name evidence="29" type="primary">thrA</name>
    <name evidence="29" type="ORF">J3U87_13220</name>
</gene>
<dbReference type="GO" id="GO:0005524">
    <property type="term" value="F:ATP binding"/>
    <property type="evidence" value="ECO:0007669"/>
    <property type="project" value="UniProtKB-KW"/>
</dbReference>
<keyword evidence="15 29" id="KW-0418">Kinase</keyword>
<dbReference type="SUPFAM" id="SSF51735">
    <property type="entry name" value="NAD(P)-binding Rossmann-fold domains"/>
    <property type="match status" value="1"/>
</dbReference>
<accession>A0A8A4TTW7</accession>
<evidence type="ECO:0000256" key="2">
    <source>
        <dbReference type="ARBA" id="ARBA00004766"/>
    </source>
</evidence>
<keyword evidence="20" id="KW-0915">Sodium</keyword>
<dbReference type="PIRSF" id="PIRSF000727">
    <property type="entry name" value="ThrA"/>
    <property type="match status" value="1"/>
</dbReference>
<organism evidence="29 30">
    <name type="scientific">Sulfidibacter corallicola</name>
    <dbReference type="NCBI Taxonomy" id="2818388"/>
    <lineage>
        <taxon>Bacteria</taxon>
        <taxon>Pseudomonadati</taxon>
        <taxon>Acidobacteriota</taxon>
        <taxon>Holophagae</taxon>
        <taxon>Acanthopleuribacterales</taxon>
        <taxon>Acanthopleuribacteraceae</taxon>
        <taxon>Sulfidibacter</taxon>
    </lineage>
</organism>
<dbReference type="InterPro" id="IPR005106">
    <property type="entry name" value="Asp/hSer_DH_NAD-bd"/>
</dbReference>
<evidence type="ECO:0000256" key="8">
    <source>
        <dbReference type="ARBA" id="ARBA00010046"/>
    </source>
</evidence>
<dbReference type="SUPFAM" id="SSF55021">
    <property type="entry name" value="ACT-like"/>
    <property type="match status" value="2"/>
</dbReference>
<dbReference type="UniPathway" id="UPA00050">
    <property type="reaction ID" value="UER00063"/>
</dbReference>
<dbReference type="EC" id="1.1.1.3" evidence="29"/>
<dbReference type="CDD" id="cd04921">
    <property type="entry name" value="ACT_AKi-HSDH-ThrA-like_1"/>
    <property type="match status" value="1"/>
</dbReference>
<dbReference type="GO" id="GO:0004072">
    <property type="term" value="F:aspartate kinase activity"/>
    <property type="evidence" value="ECO:0007669"/>
    <property type="project" value="UniProtKB-EC"/>
</dbReference>
<dbReference type="InterPro" id="IPR001341">
    <property type="entry name" value="Asp_kinase"/>
</dbReference>
<dbReference type="FunFam" id="3.30.2130.10:FF:000001">
    <property type="entry name" value="Bifunctional aspartokinase/homoserine dehydrogenase"/>
    <property type="match status" value="1"/>
</dbReference>
<evidence type="ECO:0000256" key="7">
    <source>
        <dbReference type="ARBA" id="ARBA00007952"/>
    </source>
</evidence>
<dbReference type="InterPro" id="IPR036291">
    <property type="entry name" value="NAD(P)-bd_dom_sf"/>
</dbReference>
<dbReference type="InterPro" id="IPR001048">
    <property type="entry name" value="Asp/Glu/Uridylate_kinase"/>
</dbReference>
<dbReference type="SUPFAM" id="SSF55347">
    <property type="entry name" value="Glyceraldehyde-3-phosphate dehydrogenase-like, C-terminal domain"/>
    <property type="match status" value="1"/>
</dbReference>
<keyword evidence="18 29" id="KW-0560">Oxidoreductase</keyword>
<dbReference type="CDD" id="cd04892">
    <property type="entry name" value="ACT_AK-like_2"/>
    <property type="match status" value="1"/>
</dbReference>
<comment type="similarity">
    <text evidence="8">In the N-terminal section; belongs to the aspartokinase family.</text>
</comment>
<keyword evidence="19" id="KW-0520">NAD</keyword>
<keyword evidence="16" id="KW-0067">ATP-binding</keyword>
<dbReference type="NCBIfam" id="NF006959">
    <property type="entry name" value="PRK09436.1"/>
    <property type="match status" value="1"/>
</dbReference>
<dbReference type="Gene3D" id="3.40.1160.10">
    <property type="entry name" value="Acetylglutamate kinase-like"/>
    <property type="match status" value="1"/>
</dbReference>
<dbReference type="InterPro" id="IPR045865">
    <property type="entry name" value="ACT-like_dom_sf"/>
</dbReference>
<dbReference type="GO" id="GO:0050661">
    <property type="term" value="F:NADP binding"/>
    <property type="evidence" value="ECO:0007669"/>
    <property type="project" value="InterPro"/>
</dbReference>
<keyword evidence="14" id="KW-0547">Nucleotide-binding</keyword>
<dbReference type="KEGG" id="scor:J3U87_13220"/>
<dbReference type="Gene3D" id="3.30.360.10">
    <property type="entry name" value="Dihydrodipicolinate Reductase, domain 2"/>
    <property type="match status" value="1"/>
</dbReference>
<comment type="function">
    <text evidence="24">Bifunctional aspartate kinase and homoserine dehydrogenase that catalyzes the first and the third steps toward the synthesis of lysine, methionine and threonine from aspartate.</text>
</comment>
<evidence type="ECO:0000256" key="20">
    <source>
        <dbReference type="ARBA" id="ARBA00023053"/>
    </source>
</evidence>
<dbReference type="AlphaFoldDB" id="A0A8A4TTW7"/>
<evidence type="ECO:0000256" key="5">
    <source>
        <dbReference type="ARBA" id="ARBA00005062"/>
    </source>
</evidence>
<dbReference type="InterPro" id="IPR054352">
    <property type="entry name" value="ACT_Aspartokinase"/>
</dbReference>
<keyword evidence="22" id="KW-0486">Methionine biosynthesis</keyword>
<evidence type="ECO:0000256" key="22">
    <source>
        <dbReference type="ARBA" id="ARBA00023167"/>
    </source>
</evidence>
<dbReference type="PANTHER" id="PTHR43070">
    <property type="match status" value="1"/>
</dbReference>
<evidence type="ECO:0000256" key="17">
    <source>
        <dbReference type="ARBA" id="ARBA00022857"/>
    </source>
</evidence>
<comment type="pathway">
    <text evidence="6">Amino-acid biosynthesis; L-threonine biosynthesis; L-threonine from L-aspartate: step 1/5.</text>
</comment>
<evidence type="ECO:0000256" key="21">
    <source>
        <dbReference type="ARBA" id="ARBA00023154"/>
    </source>
</evidence>
<comment type="pathway">
    <text evidence="5">Amino-acid biosynthesis; L-methionine biosynthesis via de novo pathway; L-homoserine from L-aspartate: step 3/3.</text>
</comment>
<dbReference type="CDD" id="cd04243">
    <property type="entry name" value="AAK_AK-HSDH-like"/>
    <property type="match status" value="1"/>
</dbReference>
<dbReference type="EC" id="2.7.2.4" evidence="29"/>
<dbReference type="Gene3D" id="3.30.2130.10">
    <property type="entry name" value="VC0802-like"/>
    <property type="match status" value="1"/>
</dbReference>
<dbReference type="UniPathway" id="UPA00034">
    <property type="reaction ID" value="UER00015"/>
</dbReference>
<dbReference type="Pfam" id="PF22468">
    <property type="entry name" value="ACT_9"/>
    <property type="match status" value="2"/>
</dbReference>
<comment type="catalytic activity">
    <reaction evidence="27">
        <text>L-homoserine + NAD(+) = L-aspartate 4-semialdehyde + NADH + H(+)</text>
        <dbReference type="Rhea" id="RHEA:15757"/>
        <dbReference type="ChEBI" id="CHEBI:15378"/>
        <dbReference type="ChEBI" id="CHEBI:57476"/>
        <dbReference type="ChEBI" id="CHEBI:57540"/>
        <dbReference type="ChEBI" id="CHEBI:57945"/>
        <dbReference type="ChEBI" id="CHEBI:537519"/>
        <dbReference type="EC" id="1.1.1.3"/>
    </reaction>
    <physiologicalReaction direction="right-to-left" evidence="27">
        <dbReference type="Rhea" id="RHEA:15759"/>
    </physiologicalReaction>
</comment>
<dbReference type="PANTHER" id="PTHR43070:SF5">
    <property type="entry name" value="HOMOSERINE DEHYDROGENASE"/>
    <property type="match status" value="1"/>
</dbReference>
<dbReference type="GO" id="GO:0009090">
    <property type="term" value="P:homoserine biosynthetic process"/>
    <property type="evidence" value="ECO:0007669"/>
    <property type="project" value="UniProtKB-ARBA"/>
</dbReference>
<evidence type="ECO:0000313" key="30">
    <source>
        <dbReference type="Proteomes" id="UP000663929"/>
    </source>
</evidence>
<dbReference type="Proteomes" id="UP000663929">
    <property type="component" value="Chromosome"/>
</dbReference>
<feature type="domain" description="ACT" evidence="28">
    <location>
        <begin position="401"/>
        <end position="479"/>
    </location>
</feature>
<evidence type="ECO:0000256" key="13">
    <source>
        <dbReference type="ARBA" id="ARBA00022723"/>
    </source>
</evidence>
<keyword evidence="12" id="KW-0791">Threonine biosynthesis</keyword>
<keyword evidence="10" id="KW-0028">Amino-acid biosynthesis</keyword>
<keyword evidence="17" id="KW-0521">NADP</keyword>
<evidence type="ECO:0000256" key="25">
    <source>
        <dbReference type="ARBA" id="ARBA00048561"/>
    </source>
</evidence>
<comment type="pathway">
    <text evidence="4">Amino-acid biosynthesis; L-threonine biosynthesis; L-threonine from L-aspartate: step 3/5.</text>
</comment>
<evidence type="ECO:0000256" key="24">
    <source>
        <dbReference type="ARBA" id="ARBA00044938"/>
    </source>
</evidence>
<keyword evidence="21" id="KW-0457">Lysine biosynthesis</keyword>
<evidence type="ECO:0000256" key="6">
    <source>
        <dbReference type="ARBA" id="ARBA00005139"/>
    </source>
</evidence>
<dbReference type="InterPro" id="IPR011147">
    <property type="entry name" value="Bifunc_Aspkin/hSer_DH"/>
</dbReference>
<dbReference type="PROSITE" id="PS51671">
    <property type="entry name" value="ACT"/>
    <property type="match status" value="1"/>
</dbReference>
<evidence type="ECO:0000256" key="3">
    <source>
        <dbReference type="ARBA" id="ARBA00004986"/>
    </source>
</evidence>
<evidence type="ECO:0000256" key="23">
    <source>
        <dbReference type="ARBA" id="ARBA00023268"/>
    </source>
</evidence>
<dbReference type="EMBL" id="CP071793">
    <property type="protein sequence ID" value="QTD53409.1"/>
    <property type="molecule type" value="Genomic_DNA"/>
</dbReference>
<dbReference type="FunFam" id="3.30.360.10:FF:000006">
    <property type="entry name" value="Bifunctional aspartokinase/homoserine dehydrogenase"/>
    <property type="match status" value="1"/>
</dbReference>
<evidence type="ECO:0000259" key="28">
    <source>
        <dbReference type="PROSITE" id="PS51671"/>
    </source>
</evidence>
<evidence type="ECO:0000256" key="10">
    <source>
        <dbReference type="ARBA" id="ARBA00022605"/>
    </source>
</evidence>
<dbReference type="Pfam" id="PF03447">
    <property type="entry name" value="NAD_binding_3"/>
    <property type="match status" value="1"/>
</dbReference>
<keyword evidence="23" id="KW-0511">Multifunctional enzyme</keyword>
<dbReference type="GO" id="GO:0009088">
    <property type="term" value="P:threonine biosynthetic process"/>
    <property type="evidence" value="ECO:0007669"/>
    <property type="project" value="UniProtKB-UniPathway"/>
</dbReference>
<evidence type="ECO:0000256" key="4">
    <source>
        <dbReference type="ARBA" id="ARBA00005056"/>
    </source>
</evidence>
<keyword evidence="13" id="KW-0479">Metal-binding</keyword>
<comment type="similarity">
    <text evidence="7">In the C-terminal section; belongs to the homoserine dehydrogenase family.</text>
</comment>
<evidence type="ECO:0000256" key="11">
    <source>
        <dbReference type="ARBA" id="ARBA00022679"/>
    </source>
</evidence>
<comment type="pathway">
    <text evidence="3">Amino-acid biosynthesis; L-methionine biosynthesis via de novo pathway; L-homoserine from L-aspartate: step 1/3.</text>
</comment>
<keyword evidence="11 29" id="KW-0808">Transferase</keyword>
<dbReference type="NCBIfam" id="TIGR00657">
    <property type="entry name" value="asp_kinases"/>
    <property type="match status" value="1"/>
</dbReference>
<dbReference type="GO" id="GO:0009086">
    <property type="term" value="P:methionine biosynthetic process"/>
    <property type="evidence" value="ECO:0007669"/>
    <property type="project" value="UniProtKB-KW"/>
</dbReference>
<dbReference type="UniPathway" id="UPA00051">
    <property type="reaction ID" value="UER00462"/>
</dbReference>
<evidence type="ECO:0000256" key="18">
    <source>
        <dbReference type="ARBA" id="ARBA00023002"/>
    </source>
</evidence>
<dbReference type="Pfam" id="PF00742">
    <property type="entry name" value="Homoserine_dh"/>
    <property type="match status" value="1"/>
</dbReference>
<evidence type="ECO:0000256" key="9">
    <source>
        <dbReference type="ARBA" id="ARBA00011881"/>
    </source>
</evidence>
<evidence type="ECO:0000256" key="15">
    <source>
        <dbReference type="ARBA" id="ARBA00022777"/>
    </source>
</evidence>
<dbReference type="SUPFAM" id="SSF53633">
    <property type="entry name" value="Carbamate kinase-like"/>
    <property type="match status" value="1"/>
</dbReference>
<evidence type="ECO:0000313" key="29">
    <source>
        <dbReference type="EMBL" id="QTD53409.1"/>
    </source>
</evidence>
<proteinExistence type="inferred from homology"/>
<evidence type="ECO:0000256" key="16">
    <source>
        <dbReference type="ARBA" id="ARBA00022840"/>
    </source>
</evidence>
<protein>
    <submittedName>
        <fullName evidence="29">Bifunctional aspartate kinase/homoserine dehydrogenase I</fullName>
        <ecNumber evidence="29">1.1.1.3</ecNumber>
        <ecNumber evidence="29">2.7.2.4</ecNumber>
    </submittedName>
</protein>
<dbReference type="Gene3D" id="3.40.50.720">
    <property type="entry name" value="NAD(P)-binding Rossmann-like Domain"/>
    <property type="match status" value="1"/>
</dbReference>
<dbReference type="PROSITE" id="PS00324">
    <property type="entry name" value="ASPARTOKINASE"/>
    <property type="match status" value="1"/>
</dbReference>
<evidence type="ECO:0000256" key="14">
    <source>
        <dbReference type="ARBA" id="ARBA00022741"/>
    </source>
</evidence>
<dbReference type="PROSITE" id="PS01042">
    <property type="entry name" value="HOMOSER_DHGENASE"/>
    <property type="match status" value="1"/>
</dbReference>
<dbReference type="InterPro" id="IPR036393">
    <property type="entry name" value="AceGlu_kinase-like_sf"/>
</dbReference>
<dbReference type="Pfam" id="PF00696">
    <property type="entry name" value="AA_kinase"/>
    <property type="match status" value="1"/>
</dbReference>
<dbReference type="GO" id="GO:0009089">
    <property type="term" value="P:lysine biosynthetic process via diaminopimelate"/>
    <property type="evidence" value="ECO:0007669"/>
    <property type="project" value="UniProtKB-UniPathway"/>
</dbReference>
<dbReference type="InterPro" id="IPR018042">
    <property type="entry name" value="Aspartate_kinase_CS"/>
</dbReference>
<dbReference type="InterPro" id="IPR019811">
    <property type="entry name" value="HDH_CS"/>
</dbReference>
<comment type="pathway">
    <text evidence="2">Amino-acid biosynthesis; L-lysine biosynthesis via DAP pathway; (S)-tetrahydrodipicolinate from L-aspartate: step 1/4.</text>
</comment>
<dbReference type="InterPro" id="IPR001342">
    <property type="entry name" value="HDH_cat"/>
</dbReference>
<evidence type="ECO:0000256" key="1">
    <source>
        <dbReference type="ARBA" id="ARBA00001920"/>
    </source>
</evidence>
<evidence type="ECO:0000256" key="19">
    <source>
        <dbReference type="ARBA" id="ARBA00023027"/>
    </source>
</evidence>
<reference evidence="29" key="1">
    <citation type="submission" date="2021-03" db="EMBL/GenBank/DDBJ databases">
        <title>Acanthopleuribacteraceae sp. M133.</title>
        <authorList>
            <person name="Wang G."/>
        </authorList>
    </citation>
    <scope>NUCLEOTIDE SEQUENCE</scope>
    <source>
        <strain evidence="29">M133</strain>
    </source>
</reference>
<sequence length="817" mass="87729">MIVMKFGGSSLGTPARVRAVMDIVANARRRFGAAAVVCSAFGGATDQLISMGKAASSGSLYYQETLHAFEKRHLDAVAELFPNGNRSAVEARIRNLVGDLSDVLHGIFLVRELTARTQDFITSFGERLSARIIAEALAAGGLPAEYLDARTLIRTDDRYGSARVQFEDTNRRITEYFEKHDALQIVTGFIAASDQQQTTTLGRGGSDYTASIFGAALGAHEIQIWTDVDGVLTADPRKVGDAFPIPEISYEEAMEMAHFGAKVIYPPTMAPAMTAGIPLRIKNTFQPEAAGTLVGRRVEQDHPLPACGLSSIDHVTLLQLKGCGLFGAAGVANRLFGALARASVNIILISQGSSEHSICVAVAPTDAHRARKAADEEFALELMTKQVDPIAVEENKSVIAVVGDQMRRVPGIAGRVFNALGANQINVVAIAQGSSERNVSFVVRHEDLKPALHVLHQAIFFPLRRTLHLFLVGIGLVGRELVQQIAAKEAGAGEEQPRIRVVGLANSKKMIFDPNGLGLDDLEGTLARDGLPMDGEALLARAQAMQVSDKILVDLTASDVVPRWYEPALRSGISVVTANKKANTAEQAYFDKLKSLVSCHGASFLYETNVGAGLPVIRPLKDLIAGGDAVAHIEGMLSGTLSYLFNAFDGSRPFSELVLAARDSGFTEPDPREDLNGMDVARKLLILARECGHRLELDDLEVESLIPEELRGLDSAEDFMARLSEADAMFEGRRTEAAENGQVLRYIARFADGKGVVSLQAVGSDHPFYHTRGSDNLVSYTTRRYATTPMVIKGPGAGAVVTAGGVLADILQVGRGH</sequence>
<evidence type="ECO:0000256" key="26">
    <source>
        <dbReference type="ARBA" id="ARBA00048841"/>
    </source>
</evidence>
<dbReference type="GO" id="GO:0004412">
    <property type="term" value="F:homoserine dehydrogenase activity"/>
    <property type="evidence" value="ECO:0007669"/>
    <property type="project" value="UniProtKB-EC"/>
</dbReference>
<evidence type="ECO:0000256" key="12">
    <source>
        <dbReference type="ARBA" id="ARBA00022697"/>
    </source>
</evidence>
<evidence type="ECO:0000256" key="27">
    <source>
        <dbReference type="ARBA" id="ARBA00049031"/>
    </source>
</evidence>
<dbReference type="InterPro" id="IPR049638">
    <property type="entry name" value="AK-HD"/>
</dbReference>
<comment type="subunit">
    <text evidence="9">Homotetramer.</text>
</comment>
<dbReference type="GO" id="GO:0046872">
    <property type="term" value="F:metal ion binding"/>
    <property type="evidence" value="ECO:0007669"/>
    <property type="project" value="UniProtKB-KW"/>
</dbReference>
<dbReference type="RefSeq" id="WP_237383512.1">
    <property type="nucleotide sequence ID" value="NZ_CP071793.1"/>
</dbReference>